<comment type="caution">
    <text evidence="2">The sequence shown here is derived from an EMBL/GenBank/DDBJ whole genome shotgun (WGS) entry which is preliminary data.</text>
</comment>
<dbReference type="Proteomes" id="UP000315471">
    <property type="component" value="Unassembled WGS sequence"/>
</dbReference>
<sequence length="94" mass="11228">MRNRGQQVPYDPERKVRTTEHIIADLSYNFLEHKVLQRGHWLDAPQNDYGIDATMFHHNERGEIENGEVRFQLKASNQIHISKDKKWISQRVEM</sequence>
<organism evidence="2 3">
    <name type="scientific">Novipirellula aureliae</name>
    <dbReference type="NCBI Taxonomy" id="2527966"/>
    <lineage>
        <taxon>Bacteria</taxon>
        <taxon>Pseudomonadati</taxon>
        <taxon>Planctomycetota</taxon>
        <taxon>Planctomycetia</taxon>
        <taxon>Pirellulales</taxon>
        <taxon>Pirellulaceae</taxon>
        <taxon>Novipirellula</taxon>
    </lineage>
</organism>
<accession>A0A5C6DJG9</accession>
<evidence type="ECO:0000313" key="2">
    <source>
        <dbReference type="EMBL" id="TWU37523.1"/>
    </source>
</evidence>
<proteinExistence type="predicted"/>
<reference evidence="2 3" key="1">
    <citation type="submission" date="2019-02" db="EMBL/GenBank/DDBJ databases">
        <title>Deep-cultivation of Planctomycetes and their phenomic and genomic characterization uncovers novel biology.</title>
        <authorList>
            <person name="Wiegand S."/>
            <person name="Jogler M."/>
            <person name="Boedeker C."/>
            <person name="Pinto D."/>
            <person name="Vollmers J."/>
            <person name="Rivas-Marin E."/>
            <person name="Kohn T."/>
            <person name="Peeters S.H."/>
            <person name="Heuer A."/>
            <person name="Rast P."/>
            <person name="Oberbeckmann S."/>
            <person name="Bunk B."/>
            <person name="Jeske O."/>
            <person name="Meyerdierks A."/>
            <person name="Storesund J.E."/>
            <person name="Kallscheuer N."/>
            <person name="Luecker S."/>
            <person name="Lage O.M."/>
            <person name="Pohl T."/>
            <person name="Merkel B.J."/>
            <person name="Hornburger P."/>
            <person name="Mueller R.-W."/>
            <person name="Bruemmer F."/>
            <person name="Labrenz M."/>
            <person name="Spormann A.M."/>
            <person name="Op Den Camp H."/>
            <person name="Overmann J."/>
            <person name="Amann R."/>
            <person name="Jetten M.S.M."/>
            <person name="Mascher T."/>
            <person name="Medema M.H."/>
            <person name="Devos D.P."/>
            <person name="Kaster A.-K."/>
            <person name="Ovreas L."/>
            <person name="Rohde M."/>
            <person name="Galperin M.Y."/>
            <person name="Jogler C."/>
        </authorList>
    </citation>
    <scope>NUCLEOTIDE SEQUENCE [LARGE SCALE GENOMIC DNA]</scope>
    <source>
        <strain evidence="2 3">Q31b</strain>
    </source>
</reference>
<evidence type="ECO:0000259" key="1">
    <source>
        <dbReference type="Pfam" id="PF14280"/>
    </source>
</evidence>
<feature type="domain" description="DUF4365" evidence="1">
    <location>
        <begin position="26"/>
        <end position="86"/>
    </location>
</feature>
<evidence type="ECO:0000313" key="3">
    <source>
        <dbReference type="Proteomes" id="UP000315471"/>
    </source>
</evidence>
<keyword evidence="3" id="KW-1185">Reference proteome</keyword>
<name>A0A5C6DJG9_9BACT</name>
<dbReference type="Pfam" id="PF14280">
    <property type="entry name" value="DUF4365"/>
    <property type="match status" value="1"/>
</dbReference>
<protein>
    <recommendedName>
        <fullName evidence="1">DUF4365 domain-containing protein</fullName>
    </recommendedName>
</protein>
<dbReference type="AlphaFoldDB" id="A0A5C6DJG9"/>
<gene>
    <name evidence="2" type="ORF">Q31b_43110</name>
</gene>
<dbReference type="EMBL" id="SJPY01000007">
    <property type="protein sequence ID" value="TWU37523.1"/>
    <property type="molecule type" value="Genomic_DNA"/>
</dbReference>
<dbReference type="InterPro" id="IPR025375">
    <property type="entry name" value="DUF4365"/>
</dbReference>